<keyword evidence="2" id="KW-1185">Reference proteome</keyword>
<dbReference type="InterPro" id="IPR004446">
    <property type="entry name" value="Heptose_bisP_phosphatase"/>
</dbReference>
<dbReference type="InterPro" id="IPR036412">
    <property type="entry name" value="HAD-like_sf"/>
</dbReference>
<dbReference type="PANTHER" id="PTHR42891:SF1">
    <property type="entry name" value="D-GLYCERO-BETA-D-MANNO-HEPTOSE-1,7-BISPHOSPHATE 7-PHOSPHATASE"/>
    <property type="match status" value="1"/>
</dbReference>
<dbReference type="RefSeq" id="WP_369668403.1">
    <property type="nucleotide sequence ID" value="NZ_JBDKXB010000036.1"/>
</dbReference>
<evidence type="ECO:0000313" key="2">
    <source>
        <dbReference type="Proteomes" id="UP001564408"/>
    </source>
</evidence>
<dbReference type="PANTHER" id="PTHR42891">
    <property type="entry name" value="D-GLYCERO-BETA-D-MANNO-HEPTOSE-1,7-BISPHOSPHATE 7-PHOSPHATASE"/>
    <property type="match status" value="1"/>
</dbReference>
<name>A0ABV4BHK0_9GAMM</name>
<dbReference type="InterPro" id="IPR023214">
    <property type="entry name" value="HAD_sf"/>
</dbReference>
<dbReference type="Gene3D" id="3.40.50.1000">
    <property type="entry name" value="HAD superfamily/HAD-like"/>
    <property type="match status" value="1"/>
</dbReference>
<dbReference type="EMBL" id="JBDKXB010000036">
    <property type="protein sequence ID" value="MEY6434001.1"/>
    <property type="molecule type" value="Genomic_DNA"/>
</dbReference>
<reference evidence="1 2" key="1">
    <citation type="submission" date="2024-05" db="EMBL/GenBank/DDBJ databases">
        <title>Genome Sequence and Characterization of the New Strain Purple Sulfur Bacterium of Genus Thioalkalicoccus.</title>
        <authorList>
            <person name="Bryantseva I.A."/>
            <person name="Kyndt J.A."/>
            <person name="Imhoff J.F."/>
        </authorList>
    </citation>
    <scope>NUCLEOTIDE SEQUENCE [LARGE SCALE GENOMIC DNA]</scope>
    <source>
        <strain evidence="1 2">Um2</strain>
    </source>
</reference>
<accession>A0ABV4BHK0</accession>
<comment type="caution">
    <text evidence="1">The sequence shown here is derived from an EMBL/GenBank/DDBJ whole genome shotgun (WGS) entry which is preliminary data.</text>
</comment>
<proteinExistence type="predicted"/>
<protein>
    <submittedName>
        <fullName evidence="1">Uncharacterized protein</fullName>
    </submittedName>
</protein>
<sequence length="131" mass="14375">MLWDTNESRRRFVLLDPDGTIITERRYLADPAGAEQLPGAGAGLRRMKVLGLGLVVITSQSGVARGFVDVPQLDRIHARLSDLLRQEGAIWMGSIVAPIGRKRGATAASLMWCYRTRQPQSRGSNRKMGSA</sequence>
<dbReference type="Proteomes" id="UP001564408">
    <property type="component" value="Unassembled WGS sequence"/>
</dbReference>
<dbReference type="SUPFAM" id="SSF56784">
    <property type="entry name" value="HAD-like"/>
    <property type="match status" value="1"/>
</dbReference>
<gene>
    <name evidence="1" type="ORF">ABC977_16475</name>
</gene>
<evidence type="ECO:0000313" key="1">
    <source>
        <dbReference type="EMBL" id="MEY6434001.1"/>
    </source>
</evidence>
<organism evidence="1 2">
    <name type="scientific">Thioalkalicoccus limnaeus</name>
    <dbReference type="NCBI Taxonomy" id="120681"/>
    <lineage>
        <taxon>Bacteria</taxon>
        <taxon>Pseudomonadati</taxon>
        <taxon>Pseudomonadota</taxon>
        <taxon>Gammaproteobacteria</taxon>
        <taxon>Chromatiales</taxon>
        <taxon>Chromatiaceae</taxon>
        <taxon>Thioalkalicoccus</taxon>
    </lineage>
</organism>